<dbReference type="Gene3D" id="2.40.128.110">
    <property type="entry name" value="Lipid/polyisoprenoid-binding, YceI-like"/>
    <property type="match status" value="1"/>
</dbReference>
<proteinExistence type="inferred from homology"/>
<dbReference type="InterPro" id="IPR007372">
    <property type="entry name" value="Lipid/polyisoprenoid-bd_YceI"/>
</dbReference>
<dbReference type="InterPro" id="IPR036761">
    <property type="entry name" value="TTHA0802/YceI-like_sf"/>
</dbReference>
<organism evidence="3 4">
    <name type="scientific">Streptomonospora litoralis</name>
    <dbReference type="NCBI Taxonomy" id="2498135"/>
    <lineage>
        <taxon>Bacteria</taxon>
        <taxon>Bacillati</taxon>
        <taxon>Actinomycetota</taxon>
        <taxon>Actinomycetes</taxon>
        <taxon>Streptosporangiales</taxon>
        <taxon>Nocardiopsidaceae</taxon>
        <taxon>Streptomonospora</taxon>
    </lineage>
</organism>
<dbReference type="PANTHER" id="PTHR34406">
    <property type="entry name" value="PROTEIN YCEI"/>
    <property type="match status" value="1"/>
</dbReference>
<dbReference type="PANTHER" id="PTHR34406:SF1">
    <property type="entry name" value="PROTEIN YCEI"/>
    <property type="match status" value="1"/>
</dbReference>
<accession>A0A4P6Q0F3</accession>
<dbReference type="RefSeq" id="WP_207391491.1">
    <property type="nucleotide sequence ID" value="NZ_CP036455.1"/>
</dbReference>
<dbReference type="AlphaFoldDB" id="A0A4P6Q0F3"/>
<dbReference type="SMART" id="SM00867">
    <property type="entry name" value="YceI"/>
    <property type="match status" value="1"/>
</dbReference>
<dbReference type="SUPFAM" id="SSF101874">
    <property type="entry name" value="YceI-like"/>
    <property type="match status" value="1"/>
</dbReference>
<gene>
    <name evidence="3" type="ORF">EKD16_10845</name>
</gene>
<comment type="similarity">
    <text evidence="1">Belongs to the UPF0312 family.</text>
</comment>
<protein>
    <recommendedName>
        <fullName evidence="2">Lipid/polyisoprenoid-binding YceI-like domain-containing protein</fullName>
    </recommendedName>
</protein>
<evidence type="ECO:0000313" key="3">
    <source>
        <dbReference type="EMBL" id="QBI53955.1"/>
    </source>
</evidence>
<sequence>MSATGSGNADAQRIAAGVYTIDPARSVVSFQTRAIFGLTGVKGTFDLDSGTVTVADPVEDSTVEAVVSASGFSSGNTQRDNHVRSADYLDAERHPHFSFVGERLERSGERGVLVGRLTVKGVTQPQTLDITNVSGDEHGLTARATTTVDRFDYGVTKAPGMTGRKLHITLDVAARR</sequence>
<reference evidence="3 4" key="1">
    <citation type="submission" date="2019-02" db="EMBL/GenBank/DDBJ databases">
        <authorList>
            <person name="Khodamoradi S."/>
            <person name="Hahnke R.L."/>
            <person name="Kaempfer P."/>
            <person name="Schumann P."/>
            <person name="Rohde M."/>
            <person name="Steinert M."/>
            <person name="Luzhetskyy A."/>
            <person name="Wink J."/>
            <person name="Ruckert C."/>
        </authorList>
    </citation>
    <scope>NUCLEOTIDE SEQUENCE [LARGE SCALE GENOMIC DNA]</scope>
    <source>
        <strain evidence="3 4">M2</strain>
    </source>
</reference>
<dbReference type="EMBL" id="CP036455">
    <property type="protein sequence ID" value="QBI53955.1"/>
    <property type="molecule type" value="Genomic_DNA"/>
</dbReference>
<feature type="domain" description="Lipid/polyisoprenoid-binding YceI-like" evidence="2">
    <location>
        <begin position="18"/>
        <end position="175"/>
    </location>
</feature>
<name>A0A4P6Q0F3_9ACTN</name>
<dbReference type="Pfam" id="PF04264">
    <property type="entry name" value="YceI"/>
    <property type="match status" value="1"/>
</dbReference>
<dbReference type="Proteomes" id="UP000292235">
    <property type="component" value="Chromosome"/>
</dbReference>
<evidence type="ECO:0000313" key="4">
    <source>
        <dbReference type="Proteomes" id="UP000292235"/>
    </source>
</evidence>
<keyword evidence="4" id="KW-1185">Reference proteome</keyword>
<evidence type="ECO:0000259" key="2">
    <source>
        <dbReference type="SMART" id="SM00867"/>
    </source>
</evidence>
<dbReference type="KEGG" id="strr:EKD16_10845"/>
<evidence type="ECO:0000256" key="1">
    <source>
        <dbReference type="ARBA" id="ARBA00008812"/>
    </source>
</evidence>